<sequence>MKANLFIDGKWIETEKHIDVENPATLEKIGEVAFAEEHHINQAVDAAAKAFESWKELTAYERASYLQKWFTLIEDHKEDIARIMTIEQGKPYAEALGEVNYANSFVSWYAEEAKRVYGQTVPASSRQKRIIVLEQPVGVVAAITPWNFPAAMVTRKIAPALAAGCTVVIKPSEFTPFTAYKLVELAHEAGIPEGVINIVTGNPQIIGELWMKDVRVRKLSFTGSTRVGKLLMSQASSNVKKLSLELGGHAPFIVTQNADLKKAVQQLVLTKFRNAGQTCVCANRIYVHNSVVNGFVDELKREVGNIKVGNGLKEGVNIGPLINGQAVDKVQNHIQDAKQKGAEVIVVEQAIEEKGYFVEPTVLVNVKDDMLCMKEETFGPVIPITTFETLVEVIERANNTQYGLAAYINTQHIKEAITLSEQLEFGIIGINDGLPATAQAPFGGMKESGLGREGGHWGITEFLETKFISLQI</sequence>
<dbReference type="InterPro" id="IPR015590">
    <property type="entry name" value="Aldehyde_DH_dom"/>
</dbReference>
<dbReference type="EMBL" id="JPVN01000023">
    <property type="protein sequence ID" value="KGR76867.1"/>
    <property type="molecule type" value="Genomic_DNA"/>
</dbReference>
<dbReference type="InterPro" id="IPR016160">
    <property type="entry name" value="Ald_DH_CS_CYS"/>
</dbReference>
<gene>
    <name evidence="6" type="primary">gabD</name>
    <name evidence="6" type="ORF">CD29_16110</name>
</gene>
<dbReference type="SUPFAM" id="SSF53720">
    <property type="entry name" value="ALDH-like"/>
    <property type="match status" value="1"/>
</dbReference>
<evidence type="ECO:0000259" key="5">
    <source>
        <dbReference type="Pfam" id="PF00171"/>
    </source>
</evidence>
<feature type="active site" evidence="4">
    <location>
        <position position="245"/>
    </location>
</feature>
<dbReference type="Pfam" id="PF00171">
    <property type="entry name" value="Aldedh"/>
    <property type="match status" value="1"/>
</dbReference>
<dbReference type="OrthoDB" id="9762913at2"/>
<evidence type="ECO:0000256" key="2">
    <source>
        <dbReference type="ARBA" id="ARBA00023002"/>
    </source>
</evidence>
<organism evidence="6 7">
    <name type="scientific">Ureibacillus manganicus DSM 26584</name>
    <dbReference type="NCBI Taxonomy" id="1384049"/>
    <lineage>
        <taxon>Bacteria</taxon>
        <taxon>Bacillati</taxon>
        <taxon>Bacillota</taxon>
        <taxon>Bacilli</taxon>
        <taxon>Bacillales</taxon>
        <taxon>Caryophanaceae</taxon>
        <taxon>Ureibacillus</taxon>
    </lineage>
</organism>
<dbReference type="Proteomes" id="UP000030416">
    <property type="component" value="Unassembled WGS sequence"/>
</dbReference>
<dbReference type="Gene3D" id="3.40.605.10">
    <property type="entry name" value="Aldehyde Dehydrogenase, Chain A, domain 1"/>
    <property type="match status" value="1"/>
</dbReference>
<accession>A0A0A3IPV8</accession>
<dbReference type="GO" id="GO:0004777">
    <property type="term" value="F:succinate-semialdehyde dehydrogenase (NAD+) activity"/>
    <property type="evidence" value="ECO:0007669"/>
    <property type="project" value="TreeGrafter"/>
</dbReference>
<evidence type="ECO:0000256" key="4">
    <source>
        <dbReference type="PIRSR" id="PIRSR036492-1"/>
    </source>
</evidence>
<dbReference type="InterPro" id="IPR016161">
    <property type="entry name" value="Ald_DH/histidinol_DH"/>
</dbReference>
<reference evidence="6 7" key="1">
    <citation type="submission" date="2014-02" db="EMBL/GenBank/DDBJ databases">
        <title>Draft genome sequence of Lysinibacillus manganicus DSM 26584T.</title>
        <authorList>
            <person name="Zhang F."/>
            <person name="Wang G."/>
            <person name="Zhang L."/>
        </authorList>
    </citation>
    <scope>NUCLEOTIDE SEQUENCE [LARGE SCALE GENOMIC DNA]</scope>
    <source>
        <strain evidence="6 7">DSM 26584</strain>
    </source>
</reference>
<dbReference type="Gene3D" id="3.40.309.10">
    <property type="entry name" value="Aldehyde Dehydrogenase, Chain A, domain 2"/>
    <property type="match status" value="1"/>
</dbReference>
<dbReference type="FunFam" id="3.40.605.10:FF:000005">
    <property type="entry name" value="Succinate-semialdehyde dehydrogenase I"/>
    <property type="match status" value="1"/>
</dbReference>
<dbReference type="AlphaFoldDB" id="A0A0A3IPV8"/>
<dbReference type="InterPro" id="IPR050740">
    <property type="entry name" value="Aldehyde_DH_Superfamily"/>
</dbReference>
<dbReference type="GO" id="GO:0006081">
    <property type="term" value="P:aldehyde metabolic process"/>
    <property type="evidence" value="ECO:0007669"/>
    <property type="project" value="InterPro"/>
</dbReference>
<dbReference type="CDD" id="cd07103">
    <property type="entry name" value="ALDH_F5_SSADH_GabD"/>
    <property type="match status" value="1"/>
</dbReference>
<dbReference type="STRING" id="1384049.CD29_16110"/>
<dbReference type="GO" id="GO:0009450">
    <property type="term" value="P:gamma-aminobutyric acid catabolic process"/>
    <property type="evidence" value="ECO:0007669"/>
    <property type="project" value="TreeGrafter"/>
</dbReference>
<comment type="caution">
    <text evidence="6">The sequence shown here is derived from an EMBL/GenBank/DDBJ whole genome shotgun (WGS) entry which is preliminary data.</text>
</comment>
<keyword evidence="7" id="KW-1185">Reference proteome</keyword>
<protein>
    <recommendedName>
        <fullName evidence="3">Aldehyde dehydrogenase</fullName>
    </recommendedName>
</protein>
<evidence type="ECO:0000256" key="3">
    <source>
        <dbReference type="PIRNR" id="PIRNR036492"/>
    </source>
</evidence>
<dbReference type="InterPro" id="IPR012394">
    <property type="entry name" value="Aldehyde_DH_NAD(P)"/>
</dbReference>
<proteinExistence type="inferred from homology"/>
<evidence type="ECO:0000256" key="1">
    <source>
        <dbReference type="ARBA" id="ARBA00009986"/>
    </source>
</evidence>
<dbReference type="InterPro" id="IPR016162">
    <property type="entry name" value="Ald_DH_N"/>
</dbReference>
<dbReference type="InterPro" id="IPR016163">
    <property type="entry name" value="Ald_DH_C"/>
</dbReference>
<dbReference type="PIRSF" id="PIRSF036492">
    <property type="entry name" value="ALDH"/>
    <property type="match status" value="1"/>
</dbReference>
<comment type="similarity">
    <text evidence="1 3">Belongs to the aldehyde dehydrogenase family.</text>
</comment>
<feature type="domain" description="Aldehyde dehydrogenase" evidence="5">
    <location>
        <begin position="11"/>
        <end position="468"/>
    </location>
</feature>
<dbReference type="FunFam" id="3.40.309.10:FF:000004">
    <property type="entry name" value="Succinate-semialdehyde dehydrogenase I"/>
    <property type="match status" value="1"/>
</dbReference>
<dbReference type="PANTHER" id="PTHR43353">
    <property type="entry name" value="SUCCINATE-SEMIALDEHYDE DEHYDROGENASE, MITOCHONDRIAL"/>
    <property type="match status" value="1"/>
</dbReference>
<dbReference type="eggNOG" id="COG1012">
    <property type="taxonomic scope" value="Bacteria"/>
</dbReference>
<dbReference type="PROSITE" id="PS00070">
    <property type="entry name" value="ALDEHYDE_DEHYDR_CYS"/>
    <property type="match status" value="1"/>
</dbReference>
<evidence type="ECO:0000313" key="6">
    <source>
        <dbReference type="EMBL" id="KGR76867.1"/>
    </source>
</evidence>
<feature type="active site" evidence="4">
    <location>
        <position position="279"/>
    </location>
</feature>
<keyword evidence="2 3" id="KW-0560">Oxidoreductase</keyword>
<dbReference type="RefSeq" id="WP_036188845.1">
    <property type="nucleotide sequence ID" value="NZ_AVDA01000023.1"/>
</dbReference>
<dbReference type="PANTHER" id="PTHR43353:SF5">
    <property type="entry name" value="SUCCINATE-SEMIALDEHYDE DEHYDROGENASE, MITOCHONDRIAL"/>
    <property type="match status" value="1"/>
</dbReference>
<evidence type="ECO:0000313" key="7">
    <source>
        <dbReference type="Proteomes" id="UP000030416"/>
    </source>
</evidence>
<name>A0A0A3IPV8_9BACL</name>